<sequence length="51" mass="5918">MPPMKFVPKLGVVLPKIANHSLCVSKEPIRNKRFSKKIKYPFYIFPLFIVG</sequence>
<reference evidence="1" key="2">
    <citation type="journal article" date="2015" name="Data Brief">
        <title>Shoot transcriptome of the giant reed, Arundo donax.</title>
        <authorList>
            <person name="Barrero R.A."/>
            <person name="Guerrero F.D."/>
            <person name="Moolhuijzen P."/>
            <person name="Goolsby J.A."/>
            <person name="Tidwell J."/>
            <person name="Bellgard S.E."/>
            <person name="Bellgard M.I."/>
        </authorList>
    </citation>
    <scope>NUCLEOTIDE SEQUENCE</scope>
    <source>
        <tissue evidence="1">Shoot tissue taken approximately 20 cm above the soil surface</tissue>
    </source>
</reference>
<dbReference type="AlphaFoldDB" id="A0A0A9B2C6"/>
<reference evidence="1" key="1">
    <citation type="submission" date="2014-09" db="EMBL/GenBank/DDBJ databases">
        <authorList>
            <person name="Magalhaes I.L.F."/>
            <person name="Oliveira U."/>
            <person name="Santos F.R."/>
            <person name="Vidigal T.H.D.A."/>
            <person name="Brescovit A.D."/>
            <person name="Santos A.J."/>
        </authorList>
    </citation>
    <scope>NUCLEOTIDE SEQUENCE</scope>
    <source>
        <tissue evidence="1">Shoot tissue taken approximately 20 cm above the soil surface</tissue>
    </source>
</reference>
<name>A0A0A9B2C6_ARUDO</name>
<protein>
    <submittedName>
        <fullName evidence="1">Uncharacterized protein</fullName>
    </submittedName>
</protein>
<evidence type="ECO:0000313" key="1">
    <source>
        <dbReference type="EMBL" id="JAD58104.1"/>
    </source>
</evidence>
<organism evidence="1">
    <name type="scientific">Arundo donax</name>
    <name type="common">Giant reed</name>
    <name type="synonym">Donax arundinaceus</name>
    <dbReference type="NCBI Taxonomy" id="35708"/>
    <lineage>
        <taxon>Eukaryota</taxon>
        <taxon>Viridiplantae</taxon>
        <taxon>Streptophyta</taxon>
        <taxon>Embryophyta</taxon>
        <taxon>Tracheophyta</taxon>
        <taxon>Spermatophyta</taxon>
        <taxon>Magnoliopsida</taxon>
        <taxon>Liliopsida</taxon>
        <taxon>Poales</taxon>
        <taxon>Poaceae</taxon>
        <taxon>PACMAD clade</taxon>
        <taxon>Arundinoideae</taxon>
        <taxon>Arundineae</taxon>
        <taxon>Arundo</taxon>
    </lineage>
</organism>
<accession>A0A0A9B2C6</accession>
<proteinExistence type="predicted"/>
<dbReference type="EMBL" id="GBRH01239791">
    <property type="protein sequence ID" value="JAD58104.1"/>
    <property type="molecule type" value="Transcribed_RNA"/>
</dbReference>